<dbReference type="PROSITE" id="PS51257">
    <property type="entry name" value="PROKAR_LIPOPROTEIN"/>
    <property type="match status" value="1"/>
</dbReference>
<keyword evidence="1" id="KW-1133">Transmembrane helix</keyword>
<evidence type="ECO:0000256" key="2">
    <source>
        <dbReference type="SAM" id="SignalP"/>
    </source>
</evidence>
<keyword evidence="4" id="KW-1185">Reference proteome</keyword>
<evidence type="ECO:0000313" key="4">
    <source>
        <dbReference type="Proteomes" id="UP000051006"/>
    </source>
</evidence>
<feature type="chain" id="PRO_5006419909" description="TPM domain-containing protein" evidence="2">
    <location>
        <begin position="27"/>
        <end position="271"/>
    </location>
</feature>
<dbReference type="Proteomes" id="UP000051006">
    <property type="component" value="Unassembled WGS sequence"/>
</dbReference>
<accession>A0A0R2LE68</accession>
<dbReference type="RefSeq" id="WP_057881677.1">
    <property type="nucleotide sequence ID" value="NZ_JQCF01000033.1"/>
</dbReference>
<sequence>MLKIKAFLLGIAVLLGCASSVTVIQAAGLGGPNVGNYIYEDQEVVTNQQYEKLGDINGQIDTGPNPQRLYILVLSDNDSIRRFNYLTDNDPKTKGISEDIVINKTGEVLYGHNHYYDIDFDENGIPDWKNNYLVCDLKNNRVYFDPSDQSSSYITDLMFWKIKIGMNNLTDGTTTQRMEALFDLAERLEPKLKKVADNKEFIYSKSYYDIKNIVNGVLLILGIIVGLVIWFIIHRQNKNHPHNSGGSELGNSDYDAGFDEGYYMGSQDPFM</sequence>
<feature type="signal peptide" evidence="2">
    <location>
        <begin position="1"/>
        <end position="26"/>
    </location>
</feature>
<name>A0A0R2LE68_9LACO</name>
<proteinExistence type="predicted"/>
<dbReference type="EMBL" id="JQCF01000033">
    <property type="protein sequence ID" value="KRN97628.1"/>
    <property type="molecule type" value="Genomic_DNA"/>
</dbReference>
<keyword evidence="1" id="KW-0472">Membrane</keyword>
<dbReference type="AlphaFoldDB" id="A0A0R2LE68"/>
<organism evidence="3 4">
    <name type="scientific">Companilactobacillus kimchiensis</name>
    <dbReference type="NCBI Taxonomy" id="993692"/>
    <lineage>
        <taxon>Bacteria</taxon>
        <taxon>Bacillati</taxon>
        <taxon>Bacillota</taxon>
        <taxon>Bacilli</taxon>
        <taxon>Lactobacillales</taxon>
        <taxon>Lactobacillaceae</taxon>
        <taxon>Companilactobacillus</taxon>
    </lineage>
</organism>
<comment type="caution">
    <text evidence="3">The sequence shown here is derived from an EMBL/GenBank/DDBJ whole genome shotgun (WGS) entry which is preliminary data.</text>
</comment>
<dbReference type="OrthoDB" id="2329001at2"/>
<dbReference type="PATRIC" id="fig|993692.3.peg.1683"/>
<evidence type="ECO:0000313" key="3">
    <source>
        <dbReference type="EMBL" id="KRN97628.1"/>
    </source>
</evidence>
<feature type="transmembrane region" description="Helical" evidence="1">
    <location>
        <begin position="213"/>
        <end position="233"/>
    </location>
</feature>
<reference evidence="3 4" key="1">
    <citation type="journal article" date="2015" name="Genome Announc.">
        <title>Expanding the biotechnology potential of lactobacilli through comparative genomics of 213 strains and associated genera.</title>
        <authorList>
            <person name="Sun Z."/>
            <person name="Harris H.M."/>
            <person name="McCann A."/>
            <person name="Guo C."/>
            <person name="Argimon S."/>
            <person name="Zhang W."/>
            <person name="Yang X."/>
            <person name="Jeffery I.B."/>
            <person name="Cooney J.C."/>
            <person name="Kagawa T.F."/>
            <person name="Liu W."/>
            <person name="Song Y."/>
            <person name="Salvetti E."/>
            <person name="Wrobel A."/>
            <person name="Rasinkangas P."/>
            <person name="Parkhill J."/>
            <person name="Rea M.C."/>
            <person name="O'Sullivan O."/>
            <person name="Ritari J."/>
            <person name="Douillard F.P."/>
            <person name="Paul Ross R."/>
            <person name="Yang R."/>
            <person name="Briner A.E."/>
            <person name="Felis G.E."/>
            <person name="de Vos W.M."/>
            <person name="Barrangou R."/>
            <person name="Klaenhammer T.R."/>
            <person name="Caufield P.W."/>
            <person name="Cui Y."/>
            <person name="Zhang H."/>
            <person name="O'Toole P.W."/>
        </authorList>
    </citation>
    <scope>NUCLEOTIDE SEQUENCE [LARGE SCALE GENOMIC DNA]</scope>
    <source>
        <strain evidence="3 4">DSM 24716</strain>
    </source>
</reference>
<keyword evidence="1" id="KW-0812">Transmembrane</keyword>
<evidence type="ECO:0000256" key="1">
    <source>
        <dbReference type="SAM" id="Phobius"/>
    </source>
</evidence>
<gene>
    <name evidence="3" type="ORF">IV57_GL001656</name>
</gene>
<evidence type="ECO:0008006" key="5">
    <source>
        <dbReference type="Google" id="ProtNLM"/>
    </source>
</evidence>
<protein>
    <recommendedName>
        <fullName evidence="5">TPM domain-containing protein</fullName>
    </recommendedName>
</protein>
<keyword evidence="2" id="KW-0732">Signal</keyword>